<evidence type="ECO:0000313" key="2">
    <source>
        <dbReference type="Proteomes" id="UP000712600"/>
    </source>
</evidence>
<accession>A0A8S9Q402</accession>
<proteinExistence type="predicted"/>
<name>A0A8S9Q402_BRACR</name>
<dbReference type="Proteomes" id="UP000712600">
    <property type="component" value="Unassembled WGS sequence"/>
</dbReference>
<evidence type="ECO:0000313" key="1">
    <source>
        <dbReference type="EMBL" id="KAF3525362.1"/>
    </source>
</evidence>
<protein>
    <submittedName>
        <fullName evidence="1">Uncharacterized protein</fullName>
    </submittedName>
</protein>
<dbReference type="AlphaFoldDB" id="A0A8S9Q402"/>
<dbReference type="EMBL" id="QGKX02001347">
    <property type="protein sequence ID" value="KAF3525362.1"/>
    <property type="molecule type" value="Genomic_DNA"/>
</dbReference>
<gene>
    <name evidence="1" type="ORF">F2Q69_00048991</name>
</gene>
<sequence>MGRRCKARALQRTRSVFKLTESTELSMITGGKVNQWLGFPSGGLQLLIT</sequence>
<comment type="caution">
    <text evidence="1">The sequence shown here is derived from an EMBL/GenBank/DDBJ whole genome shotgun (WGS) entry which is preliminary data.</text>
</comment>
<reference evidence="1" key="1">
    <citation type="submission" date="2019-12" db="EMBL/GenBank/DDBJ databases">
        <title>Genome sequencing and annotation of Brassica cretica.</title>
        <authorList>
            <person name="Studholme D.J."/>
            <person name="Sarris P."/>
        </authorList>
    </citation>
    <scope>NUCLEOTIDE SEQUENCE</scope>
    <source>
        <strain evidence="1">PFS-109/04</strain>
        <tissue evidence="1">Leaf</tissue>
    </source>
</reference>
<organism evidence="1 2">
    <name type="scientific">Brassica cretica</name>
    <name type="common">Mustard</name>
    <dbReference type="NCBI Taxonomy" id="69181"/>
    <lineage>
        <taxon>Eukaryota</taxon>
        <taxon>Viridiplantae</taxon>
        <taxon>Streptophyta</taxon>
        <taxon>Embryophyta</taxon>
        <taxon>Tracheophyta</taxon>
        <taxon>Spermatophyta</taxon>
        <taxon>Magnoliopsida</taxon>
        <taxon>eudicotyledons</taxon>
        <taxon>Gunneridae</taxon>
        <taxon>Pentapetalae</taxon>
        <taxon>rosids</taxon>
        <taxon>malvids</taxon>
        <taxon>Brassicales</taxon>
        <taxon>Brassicaceae</taxon>
        <taxon>Brassiceae</taxon>
        <taxon>Brassica</taxon>
    </lineage>
</organism>